<feature type="domain" description="RNA polymerase II assembly factor Rtp1 C-terminal" evidence="3">
    <location>
        <begin position="821"/>
        <end position="852"/>
    </location>
</feature>
<dbReference type="InterPro" id="IPR019414">
    <property type="entry name" value="Rtp1_C2"/>
</dbReference>
<name>A0ABR3XWA1_9PEZI</name>
<evidence type="ECO:0008006" key="7">
    <source>
        <dbReference type="Google" id="ProtNLM"/>
    </source>
</evidence>
<dbReference type="InterPro" id="IPR019451">
    <property type="entry name" value="Rtp1_C1"/>
</dbReference>
<organism evidence="5 6">
    <name type="scientific">Phialemonium thermophilum</name>
    <dbReference type="NCBI Taxonomy" id="223376"/>
    <lineage>
        <taxon>Eukaryota</taxon>
        <taxon>Fungi</taxon>
        <taxon>Dikarya</taxon>
        <taxon>Ascomycota</taxon>
        <taxon>Pezizomycotina</taxon>
        <taxon>Sordariomycetes</taxon>
        <taxon>Sordariomycetidae</taxon>
        <taxon>Cephalothecales</taxon>
        <taxon>Cephalothecaceae</taxon>
        <taxon>Phialemonium</taxon>
    </lineage>
</organism>
<keyword evidence="6" id="KW-1185">Reference proteome</keyword>
<reference evidence="5 6" key="1">
    <citation type="journal article" date="2024" name="Commun. Biol.">
        <title>Comparative genomic analysis of thermophilic fungi reveals convergent evolutionary adaptations and gene losses.</title>
        <authorList>
            <person name="Steindorff A.S."/>
            <person name="Aguilar-Pontes M.V."/>
            <person name="Robinson A.J."/>
            <person name="Andreopoulos B."/>
            <person name="LaButti K."/>
            <person name="Kuo A."/>
            <person name="Mondo S."/>
            <person name="Riley R."/>
            <person name="Otillar R."/>
            <person name="Haridas S."/>
            <person name="Lipzen A."/>
            <person name="Grimwood J."/>
            <person name="Schmutz J."/>
            <person name="Clum A."/>
            <person name="Reid I.D."/>
            <person name="Moisan M.C."/>
            <person name="Butler G."/>
            <person name="Nguyen T.T.M."/>
            <person name="Dewar K."/>
            <person name="Conant G."/>
            <person name="Drula E."/>
            <person name="Henrissat B."/>
            <person name="Hansel C."/>
            <person name="Singer S."/>
            <person name="Hutchinson M.I."/>
            <person name="de Vries R.P."/>
            <person name="Natvig D.O."/>
            <person name="Powell A.J."/>
            <person name="Tsang A."/>
            <person name="Grigoriev I.V."/>
        </authorList>
    </citation>
    <scope>NUCLEOTIDE SEQUENCE [LARGE SCALE GENOMIC DNA]</scope>
    <source>
        <strain evidence="5 6">ATCC 24622</strain>
    </source>
</reference>
<feature type="domain" description="RNA polymerase II assembly factor Rtp1 C-terminal" evidence="4">
    <location>
        <begin position="552"/>
        <end position="653"/>
    </location>
</feature>
<dbReference type="SUPFAM" id="SSF48371">
    <property type="entry name" value="ARM repeat"/>
    <property type="match status" value="1"/>
</dbReference>
<evidence type="ECO:0000256" key="2">
    <source>
        <dbReference type="SAM" id="MobiDB-lite"/>
    </source>
</evidence>
<evidence type="ECO:0000313" key="6">
    <source>
        <dbReference type="Proteomes" id="UP001586593"/>
    </source>
</evidence>
<dbReference type="InterPro" id="IPR039600">
    <property type="entry name" value="TANGO6/Rtp1"/>
</dbReference>
<sequence length="897" mass="99653">MGQPGKRAQQELIQSIAEQGQKAFNPESSPQARAEAQQEFDNLIQRTRTIPLISALNVLIRPSYTPTWLRLKLMDVLTLLPLRPDGVRGTLEFVFAVHPSNTQGPSDSASPQKQGASITHEALSVATRVLSTPPSSVTPDVWFSGISQQLMKLLDGEEGPDLIKVASFVIGFGILGRKDFGAPGSVGWKWFADPILRRIHPSLEGPHDSSNETTEGLDEIIDLSKDRVLVSHTDLIQALNRLHSLLMSHPNPGLCKRLLRPILLPLWALCSWPNRSARTRDAVSQPAKELLEVYLKLAPVPDTVRWLMHHLNYRGGDLSADTPWIYSSDVDGEVHIVEKRGISSAQDREPLPFLEEIDAKVDSLLDLLDSSISDIDMSSLFLDIVKTWLEVTRSEREGNLVLTEELTDARQNTMERVVETRMLQKMIEKFPGTLATRSDHALELVSKVLDEASMGDHEVIPVALSILSLVVSAPAFRRAKLNDEMRSSLESTLDRLSRNDDDLVRTQARDLQLLLRYRDEAQDWTAVASDAPERKIDDRKTYNLAMSYITQADAPPPVRSEGLNLLSILVSNGSDVLDIQTILVLLSTLLGDKEDYINLRVIKLFTQLADRHSQLVTNEVVEHFVDAKERASTDTRLRFGEALVQIIERLGETFTGDTAKRVGEALLATAGRRGYRPKTLAKQAREDRIRKAKHNEAEEAWGGEVPDLSDDVSEEEKARNEILNKIVEGWESKRGAEDVRIRASALSILATAMETNIGGLGASLVSSSVDLCVNILTLEPELEKGILRRGAVYLILSFIKALDHAREQGRILGFGLTAQSREDITRVLSYVSETDNDGLVRQNSRDVMESLQNLDLARLLSNNKEELEGTTLTRLAGLTLNPEASSGSVRHKIVEID</sequence>
<dbReference type="InterPro" id="IPR016024">
    <property type="entry name" value="ARM-type_fold"/>
</dbReference>
<evidence type="ECO:0000256" key="1">
    <source>
        <dbReference type="ARBA" id="ARBA00005724"/>
    </source>
</evidence>
<evidence type="ECO:0000259" key="3">
    <source>
        <dbReference type="Pfam" id="PF10304"/>
    </source>
</evidence>
<dbReference type="EMBL" id="JAZHXJ010000036">
    <property type="protein sequence ID" value="KAL1880004.1"/>
    <property type="molecule type" value="Genomic_DNA"/>
</dbReference>
<comment type="caution">
    <text evidence="5">The sequence shown here is derived from an EMBL/GenBank/DDBJ whole genome shotgun (WGS) entry which is preliminary data.</text>
</comment>
<dbReference type="PANTHER" id="PTHR20959:SF1">
    <property type="entry name" value="TRANSPORT AND GOLGI ORGANIZATION PROTEIN 6 HOMOLOG"/>
    <property type="match status" value="1"/>
</dbReference>
<dbReference type="Pfam" id="PF10304">
    <property type="entry name" value="RTP1_C2"/>
    <property type="match status" value="1"/>
</dbReference>
<protein>
    <recommendedName>
        <fullName evidence="7">Protein required for cell viability</fullName>
    </recommendedName>
</protein>
<gene>
    <name evidence="5" type="ORF">VTK73DRAFT_6394</name>
</gene>
<evidence type="ECO:0000313" key="5">
    <source>
        <dbReference type="EMBL" id="KAL1880004.1"/>
    </source>
</evidence>
<dbReference type="Pfam" id="PF10363">
    <property type="entry name" value="RTP1_C1"/>
    <property type="match status" value="1"/>
</dbReference>
<dbReference type="PANTHER" id="PTHR20959">
    <property type="entry name" value="TRANSPORT AND GOLGI ORGANIZATION PROTEIN 6 FAMILY MEMBER"/>
    <property type="match status" value="1"/>
</dbReference>
<proteinExistence type="inferred from homology"/>
<comment type="similarity">
    <text evidence="1">Belongs to the Tango6 family.</text>
</comment>
<dbReference type="Proteomes" id="UP001586593">
    <property type="component" value="Unassembled WGS sequence"/>
</dbReference>
<feature type="region of interest" description="Disordered" evidence="2">
    <location>
        <begin position="692"/>
        <end position="713"/>
    </location>
</feature>
<evidence type="ECO:0000259" key="4">
    <source>
        <dbReference type="Pfam" id="PF10363"/>
    </source>
</evidence>
<accession>A0ABR3XWA1</accession>